<gene>
    <name evidence="2" type="ORF">ABID27_000760</name>
</gene>
<protein>
    <submittedName>
        <fullName evidence="2">Uncharacterized protein</fullName>
    </submittedName>
</protein>
<keyword evidence="3" id="KW-1185">Reference proteome</keyword>
<dbReference type="InterPro" id="IPR008875">
    <property type="entry name" value="TraX"/>
</dbReference>
<keyword evidence="1" id="KW-0472">Membrane</keyword>
<dbReference type="RefSeq" id="WP_354280365.1">
    <property type="nucleotide sequence ID" value="NZ_JBEPMK010000002.1"/>
</dbReference>
<reference evidence="2 3" key="1">
    <citation type="submission" date="2024-06" db="EMBL/GenBank/DDBJ databases">
        <title>Genomic Encyclopedia of Type Strains, Phase IV (KMG-IV): sequencing the most valuable type-strain genomes for metagenomic binning, comparative biology and taxonomic classification.</title>
        <authorList>
            <person name="Goeker M."/>
        </authorList>
    </citation>
    <scope>NUCLEOTIDE SEQUENCE [LARGE SCALE GENOMIC DNA]</scope>
    <source>
        <strain evidence="2 3">DSM 15349</strain>
    </source>
</reference>
<organism evidence="2 3">
    <name type="scientific">Streptococcus gallinaceus</name>
    <dbReference type="NCBI Taxonomy" id="165758"/>
    <lineage>
        <taxon>Bacteria</taxon>
        <taxon>Bacillati</taxon>
        <taxon>Bacillota</taxon>
        <taxon>Bacilli</taxon>
        <taxon>Lactobacillales</taxon>
        <taxon>Streptococcaceae</taxon>
        <taxon>Streptococcus</taxon>
    </lineage>
</organism>
<proteinExistence type="predicted"/>
<evidence type="ECO:0000313" key="3">
    <source>
        <dbReference type="Proteomes" id="UP001549055"/>
    </source>
</evidence>
<keyword evidence="1" id="KW-1133">Transmembrane helix</keyword>
<dbReference type="EMBL" id="JBEPMK010000002">
    <property type="protein sequence ID" value="MET3644138.1"/>
    <property type="molecule type" value="Genomic_DNA"/>
</dbReference>
<accession>A0ABV2JJP6</accession>
<keyword evidence="1" id="KW-0812">Transmembrane</keyword>
<evidence type="ECO:0000256" key="1">
    <source>
        <dbReference type="SAM" id="Phobius"/>
    </source>
</evidence>
<comment type="caution">
    <text evidence="2">The sequence shown here is derived from an EMBL/GenBank/DDBJ whole genome shotgun (WGS) entry which is preliminary data.</text>
</comment>
<sequence length="91" mass="10464">MQKISLNAAHLKYIAYVSMFLDHFNKGFLLLLLNRSYHPLLAFISDVCTFLGTIAFPIFCFFDSREFLPYAQSAEDAGLFDPIRTNFQVAF</sequence>
<dbReference type="Proteomes" id="UP001549055">
    <property type="component" value="Unassembled WGS sequence"/>
</dbReference>
<dbReference type="Pfam" id="PF05857">
    <property type="entry name" value="TraX"/>
    <property type="match status" value="1"/>
</dbReference>
<name>A0ABV2JJP6_9STRE</name>
<evidence type="ECO:0000313" key="2">
    <source>
        <dbReference type="EMBL" id="MET3644138.1"/>
    </source>
</evidence>
<feature type="transmembrane region" description="Helical" evidence="1">
    <location>
        <begin position="40"/>
        <end position="62"/>
    </location>
</feature>